<keyword evidence="6" id="KW-0067">ATP-binding</keyword>
<dbReference type="OrthoDB" id="9775724at2"/>
<dbReference type="InterPro" id="IPR027417">
    <property type="entry name" value="P-loop_NTPase"/>
</dbReference>
<evidence type="ECO:0000256" key="7">
    <source>
        <dbReference type="ARBA" id="ARBA00023137"/>
    </source>
</evidence>
<evidence type="ECO:0000256" key="3">
    <source>
        <dbReference type="ARBA" id="ARBA00022679"/>
    </source>
</evidence>
<evidence type="ECO:0000256" key="2">
    <source>
        <dbReference type="ARBA" id="ARBA00011903"/>
    </source>
</evidence>
<keyword evidence="4" id="KW-0547">Nucleotide-binding</keyword>
<dbReference type="InterPro" id="IPR025669">
    <property type="entry name" value="AAA_dom"/>
</dbReference>
<feature type="transmembrane region" description="Helical" evidence="10">
    <location>
        <begin position="67"/>
        <end position="86"/>
    </location>
</feature>
<dbReference type="GO" id="GO:0005886">
    <property type="term" value="C:plasma membrane"/>
    <property type="evidence" value="ECO:0007669"/>
    <property type="project" value="TreeGrafter"/>
</dbReference>
<comment type="similarity">
    <text evidence="1">Belongs to the CpsD/CapB family.</text>
</comment>
<evidence type="ECO:0000256" key="1">
    <source>
        <dbReference type="ARBA" id="ARBA00007316"/>
    </source>
</evidence>
<evidence type="ECO:0000256" key="8">
    <source>
        <dbReference type="ARBA" id="ARBA00051245"/>
    </source>
</evidence>
<comment type="caution">
    <text evidence="13">The sequence shown here is derived from an EMBL/GenBank/DDBJ whole genome shotgun (WGS) entry which is preliminary data.</text>
</comment>
<proteinExistence type="inferred from homology"/>
<dbReference type="EMBL" id="QHJQ01000001">
    <property type="protein sequence ID" value="PXA05689.1"/>
    <property type="molecule type" value="Genomic_DNA"/>
</dbReference>
<evidence type="ECO:0000313" key="13">
    <source>
        <dbReference type="EMBL" id="PXA05689.1"/>
    </source>
</evidence>
<dbReference type="InParanoid" id="A0A317ZP96"/>
<feature type="coiled-coil region" evidence="9">
    <location>
        <begin position="345"/>
        <end position="415"/>
    </location>
</feature>
<dbReference type="Proteomes" id="UP000247099">
    <property type="component" value="Unassembled WGS sequence"/>
</dbReference>
<evidence type="ECO:0000259" key="11">
    <source>
        <dbReference type="Pfam" id="PF13614"/>
    </source>
</evidence>
<dbReference type="SUPFAM" id="SSF52540">
    <property type="entry name" value="P-loop containing nucleoside triphosphate hydrolases"/>
    <property type="match status" value="1"/>
</dbReference>
<name>A0A317ZP96_9BACT</name>
<feature type="domain" description="AAA" evidence="11">
    <location>
        <begin position="550"/>
        <end position="672"/>
    </location>
</feature>
<dbReference type="InterPro" id="IPR050445">
    <property type="entry name" value="Bact_polysacc_biosynth/exp"/>
</dbReference>
<dbReference type="NCBIfam" id="TIGR01007">
    <property type="entry name" value="eps_fam"/>
    <property type="match status" value="1"/>
</dbReference>
<feature type="domain" description="Tyrosine-protein kinase G-rich" evidence="12">
    <location>
        <begin position="407"/>
        <end position="480"/>
    </location>
</feature>
<feature type="transmembrane region" description="Helical" evidence="10">
    <location>
        <begin position="463"/>
        <end position="484"/>
    </location>
</feature>
<dbReference type="InterPro" id="IPR005702">
    <property type="entry name" value="Wzc-like_C"/>
</dbReference>
<keyword evidence="5 13" id="KW-0418">Kinase</keyword>
<evidence type="ECO:0000256" key="5">
    <source>
        <dbReference type="ARBA" id="ARBA00022777"/>
    </source>
</evidence>
<dbReference type="EC" id="2.7.10.2" evidence="2"/>
<dbReference type="CDD" id="cd05387">
    <property type="entry name" value="BY-kinase"/>
    <property type="match status" value="1"/>
</dbReference>
<evidence type="ECO:0000256" key="9">
    <source>
        <dbReference type="SAM" id="Coils"/>
    </source>
</evidence>
<dbReference type="Gene3D" id="3.40.50.300">
    <property type="entry name" value="P-loop containing nucleotide triphosphate hydrolases"/>
    <property type="match status" value="1"/>
</dbReference>
<keyword evidence="7" id="KW-0829">Tyrosine-protein kinase</keyword>
<organism evidence="13 14">
    <name type="scientific">Coraliomargarita sinensis</name>
    <dbReference type="NCBI Taxonomy" id="2174842"/>
    <lineage>
        <taxon>Bacteria</taxon>
        <taxon>Pseudomonadati</taxon>
        <taxon>Verrucomicrobiota</taxon>
        <taxon>Opitutia</taxon>
        <taxon>Puniceicoccales</taxon>
        <taxon>Coraliomargaritaceae</taxon>
        <taxon>Coraliomargarita</taxon>
    </lineage>
</organism>
<comment type="catalytic activity">
    <reaction evidence="8">
        <text>L-tyrosyl-[protein] + ATP = O-phospho-L-tyrosyl-[protein] + ADP + H(+)</text>
        <dbReference type="Rhea" id="RHEA:10596"/>
        <dbReference type="Rhea" id="RHEA-COMP:10136"/>
        <dbReference type="Rhea" id="RHEA-COMP:20101"/>
        <dbReference type="ChEBI" id="CHEBI:15378"/>
        <dbReference type="ChEBI" id="CHEBI:30616"/>
        <dbReference type="ChEBI" id="CHEBI:46858"/>
        <dbReference type="ChEBI" id="CHEBI:61978"/>
        <dbReference type="ChEBI" id="CHEBI:456216"/>
        <dbReference type="EC" id="2.7.10.2"/>
    </reaction>
</comment>
<evidence type="ECO:0000259" key="12">
    <source>
        <dbReference type="Pfam" id="PF13807"/>
    </source>
</evidence>
<gene>
    <name evidence="13" type="ORF">DDZ13_02110</name>
</gene>
<feature type="coiled-coil region" evidence="9">
    <location>
        <begin position="227"/>
        <end position="261"/>
    </location>
</feature>
<evidence type="ECO:0000256" key="4">
    <source>
        <dbReference type="ARBA" id="ARBA00022741"/>
    </source>
</evidence>
<dbReference type="InterPro" id="IPR032807">
    <property type="entry name" value="GNVR"/>
</dbReference>
<dbReference type="GO" id="GO:0004715">
    <property type="term" value="F:non-membrane spanning protein tyrosine kinase activity"/>
    <property type="evidence" value="ECO:0007669"/>
    <property type="project" value="UniProtKB-EC"/>
</dbReference>
<dbReference type="Pfam" id="PF13614">
    <property type="entry name" value="AAA_31"/>
    <property type="match status" value="1"/>
</dbReference>
<evidence type="ECO:0000256" key="6">
    <source>
        <dbReference type="ARBA" id="ARBA00022840"/>
    </source>
</evidence>
<protein>
    <recommendedName>
        <fullName evidence="2">non-specific protein-tyrosine kinase</fullName>
        <ecNumber evidence="2">2.7.10.2</ecNumber>
    </recommendedName>
</protein>
<evidence type="ECO:0000313" key="14">
    <source>
        <dbReference type="Proteomes" id="UP000247099"/>
    </source>
</evidence>
<dbReference type="PANTHER" id="PTHR32309:SF13">
    <property type="entry name" value="FERRIC ENTEROBACTIN TRANSPORT PROTEIN FEPE"/>
    <property type="match status" value="1"/>
</dbReference>
<dbReference type="GO" id="GO:0005524">
    <property type="term" value="F:ATP binding"/>
    <property type="evidence" value="ECO:0007669"/>
    <property type="project" value="UniProtKB-KW"/>
</dbReference>
<dbReference type="AlphaFoldDB" id="A0A317ZP96"/>
<keyword evidence="10" id="KW-1133">Transmembrane helix</keyword>
<dbReference type="PANTHER" id="PTHR32309">
    <property type="entry name" value="TYROSINE-PROTEIN KINASE"/>
    <property type="match status" value="1"/>
</dbReference>
<dbReference type="FunCoup" id="A0A317ZP96">
    <property type="interactions" value="218"/>
</dbReference>
<keyword evidence="10" id="KW-0812">Transmembrane</keyword>
<accession>A0A317ZP96</accession>
<keyword evidence="10" id="KW-0472">Membrane</keyword>
<dbReference type="Pfam" id="PF13807">
    <property type="entry name" value="GNVR"/>
    <property type="match status" value="1"/>
</dbReference>
<dbReference type="RefSeq" id="WP_110129767.1">
    <property type="nucleotide sequence ID" value="NZ_QHJQ01000001.1"/>
</dbReference>
<keyword evidence="3" id="KW-0808">Transferase</keyword>
<sequence>MKNEYVRGAPDPNAGGYAGGYGYGSYGYGGGYGYGGAGYGYGGGYGGGGGGPQRSFKDYFLMFRERIWYLIVAFFIIFSGSILYTFNKTKVYTSAATVQLLRDDPSALGDTVEMEQNQIRSAEDLNTQISLLESGTIIQGVEQRLQDDMRKRFMAPYTDALSLRGPLTPTEVLGRNRKIIPRRMSLMINIAYSHPDPIVAAEVANLFAKEFIDYNLKLNIDSSMKAVEDLRIRADQQKDRVEELEFKLADYREQKNAVSLDSQENIAREQLGSLNTMKLNNKNILDNLETKWNLIENYKREGKDLWELSFIAEQERVASLLERISGARISISSLSKRYREKHPVMIQQIQTLQEAEMELESAVKNAVDKIYAGYIEAQKNYEIATKRLVEKEKELIELSRTRVEYNSLLRDLEVEQNFYQALNSRMTTEKAQVNLKNPNARIVDEAYPPADDNPSSPNVVMNLAAGFFGGLAVGTALVFAVAFLDDRVKSAFDIEGTIGLPMLGVIPRIKKLDTNTKAQAVASNVDRHVTETFRTIHSALKLNDESKNAKVIITTSTVPGEGKSFISSNMALTFANHGEKTLLLDGDLRLPNVARSLQLENEKGLLDHVEQGKDLDDVIVKEVYPNLDVLPSGGKSKNPTQILNSASFESMLAELRDRYDRIIIDTPPLAAVSDALNLLPLVDGILYVIKFNTVKRKTAVVNVRRLWESNTPVFGAVLNNITSTLSSYYYSQYSDKSYQDYYIQQEEEFEHELEGEVEPEELQTKS</sequence>
<keyword evidence="14" id="KW-1185">Reference proteome</keyword>
<keyword evidence="9" id="KW-0175">Coiled coil</keyword>
<evidence type="ECO:0000256" key="10">
    <source>
        <dbReference type="SAM" id="Phobius"/>
    </source>
</evidence>
<reference evidence="13 14" key="1">
    <citation type="submission" date="2018-05" db="EMBL/GenBank/DDBJ databases">
        <title>Coraliomargarita sinensis sp. nov., isolated from a marine solar saltern.</title>
        <authorList>
            <person name="Zhou L.Y."/>
        </authorList>
    </citation>
    <scope>NUCLEOTIDE SEQUENCE [LARGE SCALE GENOMIC DNA]</scope>
    <source>
        <strain evidence="13 14">WN38</strain>
    </source>
</reference>